<dbReference type="InterPro" id="IPR036452">
    <property type="entry name" value="Ribo_hydro-like"/>
</dbReference>
<feature type="signal peptide" evidence="1">
    <location>
        <begin position="1"/>
        <end position="19"/>
    </location>
</feature>
<evidence type="ECO:0000313" key="2">
    <source>
        <dbReference type="EMBL" id="PHH79453.1"/>
    </source>
</evidence>
<dbReference type="OrthoDB" id="187522at2759"/>
<evidence type="ECO:0000256" key="1">
    <source>
        <dbReference type="SAM" id="SignalP"/>
    </source>
</evidence>
<evidence type="ECO:0000313" key="3">
    <source>
        <dbReference type="Proteomes" id="UP000224854"/>
    </source>
</evidence>
<keyword evidence="1" id="KW-0732">Signal</keyword>
<dbReference type="Proteomes" id="UP000224854">
    <property type="component" value="Unassembled WGS sequence"/>
</dbReference>
<evidence type="ECO:0008006" key="4">
    <source>
        <dbReference type="Google" id="ProtNLM"/>
    </source>
</evidence>
<dbReference type="PANTHER" id="PTHR43264:SF1">
    <property type="entry name" value="INOSINE_URIDINE-PREFERRING NUCLEOSIDE HYDROLASE DOMAIN-CONTAINING PROTEIN"/>
    <property type="match status" value="1"/>
</dbReference>
<dbReference type="AlphaFoldDB" id="A0A2C5ZHV7"/>
<dbReference type="PANTHER" id="PTHR43264">
    <property type="match status" value="1"/>
</dbReference>
<gene>
    <name evidence="2" type="ORF">CDD82_2372</name>
</gene>
<reference evidence="2 3" key="1">
    <citation type="submission" date="2017-06" db="EMBL/GenBank/DDBJ databases">
        <title>Ant-infecting Ophiocordyceps genomes reveal a high diversity of potential behavioral manipulation genes and a possible major role for enterotoxins.</title>
        <authorList>
            <person name="De Bekker C."/>
            <person name="Evans H.C."/>
            <person name="Brachmann A."/>
            <person name="Hughes D.P."/>
        </authorList>
    </citation>
    <scope>NUCLEOTIDE SEQUENCE [LARGE SCALE GENOMIC DNA]</scope>
    <source>
        <strain evidence="2 3">1348a</strain>
    </source>
</reference>
<comment type="caution">
    <text evidence="2">The sequence shown here is derived from an EMBL/GenBank/DDBJ whole genome shotgun (WGS) entry which is preliminary data.</text>
</comment>
<feature type="chain" id="PRO_5012519068" description="Inosine/uridine-preferring nucleoside hydrolase domain-containing protein" evidence="1">
    <location>
        <begin position="20"/>
        <end position="132"/>
    </location>
</feature>
<protein>
    <recommendedName>
        <fullName evidence="4">Inosine/uridine-preferring nucleoside hydrolase domain-containing protein</fullName>
    </recommendedName>
</protein>
<dbReference type="SUPFAM" id="SSF53590">
    <property type="entry name" value="Nucleoside hydrolase"/>
    <property type="match status" value="1"/>
</dbReference>
<proteinExistence type="predicted"/>
<organism evidence="2 3">
    <name type="scientific">Ophiocordyceps australis</name>
    <dbReference type="NCBI Taxonomy" id="1399860"/>
    <lineage>
        <taxon>Eukaryota</taxon>
        <taxon>Fungi</taxon>
        <taxon>Dikarya</taxon>
        <taxon>Ascomycota</taxon>
        <taxon>Pezizomycotina</taxon>
        <taxon>Sordariomycetes</taxon>
        <taxon>Hypocreomycetidae</taxon>
        <taxon>Hypocreales</taxon>
        <taxon>Ophiocordycipitaceae</taxon>
        <taxon>Ophiocordyceps</taxon>
    </lineage>
</organism>
<name>A0A2C5ZHV7_9HYPO</name>
<keyword evidence="3" id="KW-1185">Reference proteome</keyword>
<dbReference type="EMBL" id="NJEU01000185">
    <property type="protein sequence ID" value="PHH79453.1"/>
    <property type="molecule type" value="Genomic_DNA"/>
</dbReference>
<sequence>MRLRRGCLIFVSQALLAVTNDPSKKMIIDSDFFADVDDAGALLLASTHPQVSLLGVNVDYPSSYSALAVSGILGYYGQGQVPVGLVRPYTNITYLDRSDYAHGEFASKVAYNWRQYSAVPWDSADLFQEPKM</sequence>
<accession>A0A2C5ZHV7</accession>
<dbReference type="GO" id="GO:0016799">
    <property type="term" value="F:hydrolase activity, hydrolyzing N-glycosyl compounds"/>
    <property type="evidence" value="ECO:0007669"/>
    <property type="project" value="InterPro"/>
</dbReference>
<dbReference type="Gene3D" id="3.90.245.10">
    <property type="entry name" value="Ribonucleoside hydrolase-like"/>
    <property type="match status" value="1"/>
</dbReference>